<keyword evidence="2" id="KW-0378">Hydrolase</keyword>
<keyword evidence="3" id="KW-0067">ATP-binding</keyword>
<name>A0ABT1WEE0_9BURK</name>
<organism evidence="5 6">
    <name type="scientific">Limnobacter humi</name>
    <dbReference type="NCBI Taxonomy" id="1778671"/>
    <lineage>
        <taxon>Bacteria</taxon>
        <taxon>Pseudomonadati</taxon>
        <taxon>Pseudomonadota</taxon>
        <taxon>Betaproteobacteria</taxon>
        <taxon>Burkholderiales</taxon>
        <taxon>Burkholderiaceae</taxon>
        <taxon>Limnobacter</taxon>
    </lineage>
</organism>
<reference evidence="5 6" key="1">
    <citation type="submission" date="2022-07" db="EMBL/GenBank/DDBJ databases">
        <authorList>
            <person name="Xamxidin M."/>
            <person name="Wu M."/>
        </authorList>
    </citation>
    <scope>NUCLEOTIDE SEQUENCE [LARGE SCALE GENOMIC DNA]</scope>
    <source>
        <strain evidence="5 6">NBRC 111650</strain>
    </source>
</reference>
<keyword evidence="6" id="KW-1185">Reference proteome</keyword>
<comment type="caution">
    <text evidence="5">The sequence shown here is derived from an EMBL/GenBank/DDBJ whole genome shotgun (WGS) entry which is preliminary data.</text>
</comment>
<dbReference type="EMBL" id="JANIGO010000002">
    <property type="protein sequence ID" value="MCQ8895885.1"/>
    <property type="molecule type" value="Genomic_DNA"/>
</dbReference>
<evidence type="ECO:0000256" key="3">
    <source>
        <dbReference type="ARBA" id="ARBA00022840"/>
    </source>
</evidence>
<dbReference type="InterPro" id="IPR052708">
    <property type="entry name" value="PxpC"/>
</dbReference>
<dbReference type="InterPro" id="IPR003778">
    <property type="entry name" value="CT_A_B"/>
</dbReference>
<dbReference type="Pfam" id="PF02626">
    <property type="entry name" value="CT_A_B"/>
    <property type="match status" value="1"/>
</dbReference>
<dbReference type="SUPFAM" id="SSF50891">
    <property type="entry name" value="Cyclophilin-like"/>
    <property type="match status" value="1"/>
</dbReference>
<evidence type="ECO:0000313" key="6">
    <source>
        <dbReference type="Proteomes" id="UP001204142"/>
    </source>
</evidence>
<evidence type="ECO:0000259" key="4">
    <source>
        <dbReference type="SMART" id="SM00797"/>
    </source>
</evidence>
<dbReference type="PANTHER" id="PTHR43309">
    <property type="entry name" value="5-OXOPROLINASE SUBUNIT C"/>
    <property type="match status" value="1"/>
</dbReference>
<keyword evidence="1" id="KW-0547">Nucleotide-binding</keyword>
<dbReference type="Gene3D" id="2.40.100.10">
    <property type="entry name" value="Cyclophilin-like"/>
    <property type="match status" value="1"/>
</dbReference>
<evidence type="ECO:0000256" key="1">
    <source>
        <dbReference type="ARBA" id="ARBA00022741"/>
    </source>
</evidence>
<proteinExistence type="predicted"/>
<gene>
    <name evidence="5" type="ORF">NQT62_05460</name>
</gene>
<sequence>MFKVVKAQGLGLVSDLGRFGLLGQGVPQGGVMDPYSFSLANLALGNHADDAGLEFMGSFELVVSKPGAFMLATRSGQVKVNKALISSGRIVQVDVGDIIQVHPALGSLVTAVCVRGGIQVPAVLGSRGTCLSGGFGGYSGRALRAGDEIRVQALDHDRFDRGPRTHAPTLAMPVAIWREAGDLKTPLDVRCLPGPELKHLGHTGLDLFAGQRYTIEAASGRQAYRLKGHRALPTHNMPTMRSHAVHPGVVQLPPSGQPMVLMCDAQATGGYPRLATVLHCDMWKLGQASPGQRICFRLVDHPQAVQLNQQHEQDFQHTLEHIQKHVHQR</sequence>
<feature type="domain" description="Carboxyltransferase" evidence="4">
    <location>
        <begin position="23"/>
        <end position="314"/>
    </location>
</feature>
<dbReference type="InterPro" id="IPR029000">
    <property type="entry name" value="Cyclophilin-like_dom_sf"/>
</dbReference>
<dbReference type="Proteomes" id="UP001204142">
    <property type="component" value="Unassembled WGS sequence"/>
</dbReference>
<evidence type="ECO:0000256" key="2">
    <source>
        <dbReference type="ARBA" id="ARBA00022801"/>
    </source>
</evidence>
<accession>A0ABT1WEE0</accession>
<dbReference type="PANTHER" id="PTHR43309:SF3">
    <property type="entry name" value="5-OXOPROLINASE SUBUNIT C"/>
    <property type="match status" value="1"/>
</dbReference>
<protein>
    <submittedName>
        <fullName evidence="5">Biotin-dependent carboxyltransferase family protein</fullName>
    </submittedName>
</protein>
<dbReference type="RefSeq" id="WP_256763650.1">
    <property type="nucleotide sequence ID" value="NZ_JANIGO010000002.1"/>
</dbReference>
<dbReference type="SMART" id="SM00797">
    <property type="entry name" value="AHS2"/>
    <property type="match status" value="1"/>
</dbReference>
<evidence type="ECO:0000313" key="5">
    <source>
        <dbReference type="EMBL" id="MCQ8895885.1"/>
    </source>
</evidence>